<accession>A0AA48W608</accession>
<dbReference type="EMBL" id="CP065053">
    <property type="protein sequence ID" value="QPI47483.1"/>
    <property type="molecule type" value="Genomic_DNA"/>
</dbReference>
<dbReference type="Gene3D" id="3.40.1580.10">
    <property type="entry name" value="SMI1/KNR4-like"/>
    <property type="match status" value="1"/>
</dbReference>
<name>A0AA48W608_9BURK</name>
<dbReference type="Proteomes" id="UP000662888">
    <property type="component" value="Chromosome"/>
</dbReference>
<evidence type="ECO:0000313" key="2">
    <source>
        <dbReference type="EMBL" id="QPI47483.1"/>
    </source>
</evidence>
<protein>
    <submittedName>
        <fullName evidence="2">SMI1/KNR4 family protein</fullName>
    </submittedName>
</protein>
<dbReference type="Pfam" id="PF09346">
    <property type="entry name" value="SMI1_KNR4"/>
    <property type="match status" value="1"/>
</dbReference>
<proteinExistence type="predicted"/>
<gene>
    <name evidence="2" type="ORF">IV454_17900</name>
</gene>
<dbReference type="InterPro" id="IPR018958">
    <property type="entry name" value="Knr4/Smi1-like_dom"/>
</dbReference>
<organism evidence="2 3">
    <name type="scientific">Massilia antarctica</name>
    <dbReference type="NCBI Taxonomy" id="2765360"/>
    <lineage>
        <taxon>Bacteria</taxon>
        <taxon>Pseudomonadati</taxon>
        <taxon>Pseudomonadota</taxon>
        <taxon>Betaproteobacteria</taxon>
        <taxon>Burkholderiales</taxon>
        <taxon>Oxalobacteraceae</taxon>
        <taxon>Telluria group</taxon>
        <taxon>Massilia</taxon>
    </lineage>
</organism>
<dbReference type="InterPro" id="IPR037883">
    <property type="entry name" value="Knr4/Smi1-like_sf"/>
</dbReference>
<feature type="domain" description="Knr4/Smi1-like" evidence="1">
    <location>
        <begin position="3"/>
        <end position="131"/>
    </location>
</feature>
<dbReference type="SUPFAM" id="SSF160631">
    <property type="entry name" value="SMI1/KNR4-like"/>
    <property type="match status" value="1"/>
</dbReference>
<dbReference type="RefSeq" id="WP_206087189.1">
    <property type="nucleotide sequence ID" value="NZ_CP065053.1"/>
</dbReference>
<sequence length="137" mass="15498">MGKKIGVKFPPDYKKIVEKYNGAYVLDTEAYEFYSNFSQAHATHDLGLMHALGGEVDSATETMEWSLENKPFGFPSELVSFARDGRGNLLCFDYRDSKYDSEPKIVLWHIDGQPGSGRELSYIAPTFNKFLGMVIKE</sequence>
<keyword evidence="3" id="KW-1185">Reference proteome</keyword>
<evidence type="ECO:0000259" key="1">
    <source>
        <dbReference type="Pfam" id="PF09346"/>
    </source>
</evidence>
<evidence type="ECO:0000313" key="3">
    <source>
        <dbReference type="Proteomes" id="UP000662888"/>
    </source>
</evidence>
<reference evidence="2 3" key="1">
    <citation type="submission" date="2020-11" db="EMBL/GenBank/DDBJ databases">
        <authorList>
            <person name="Sun Q."/>
        </authorList>
    </citation>
    <scope>NUCLEOTIDE SEQUENCE [LARGE SCALE GENOMIC DNA]</scope>
    <source>
        <strain evidence="2 3">P8398</strain>
    </source>
</reference>